<dbReference type="PANTHER" id="PTHR43721:SF22">
    <property type="entry name" value="ELONGATION FACTOR TU, MITOCHONDRIAL"/>
    <property type="match status" value="1"/>
</dbReference>
<dbReference type="PRINTS" id="PR00315">
    <property type="entry name" value="ELONGATNFCT"/>
</dbReference>
<dbReference type="SUPFAM" id="SSF50465">
    <property type="entry name" value="EF-Tu/eEF-1alpha/eIF2-gamma C-terminal domain"/>
    <property type="match status" value="1"/>
</dbReference>
<evidence type="ECO:0000256" key="5">
    <source>
        <dbReference type="ARBA" id="ARBA00022917"/>
    </source>
</evidence>
<dbReference type="SUPFAM" id="SSF50447">
    <property type="entry name" value="Translation proteins"/>
    <property type="match status" value="1"/>
</dbReference>
<dbReference type="GO" id="GO:0001514">
    <property type="term" value="P:selenocysteine incorporation"/>
    <property type="evidence" value="ECO:0007669"/>
    <property type="project" value="InterPro"/>
</dbReference>
<dbReference type="Proteomes" id="UP000065807">
    <property type="component" value="Chromosome"/>
</dbReference>
<dbReference type="InterPro" id="IPR000795">
    <property type="entry name" value="T_Tr_GTP-bd_dom"/>
</dbReference>
<dbReference type="Pfam" id="PF03144">
    <property type="entry name" value="GTP_EFTU_D2"/>
    <property type="match status" value="1"/>
</dbReference>
<dbReference type="Pfam" id="PF25461">
    <property type="entry name" value="Beta-barrel_SelB"/>
    <property type="match status" value="1"/>
</dbReference>
<evidence type="ECO:0000313" key="10">
    <source>
        <dbReference type="EMBL" id="BAS26215.1"/>
    </source>
</evidence>
<evidence type="ECO:0000256" key="8">
    <source>
        <dbReference type="ARBA" id="ARBA00031615"/>
    </source>
</evidence>
<dbReference type="AlphaFoldDB" id="A0A0K2SGJ9"/>
<dbReference type="Gene3D" id="3.40.50.300">
    <property type="entry name" value="P-loop containing nucleotide triphosphate hydrolases"/>
    <property type="match status" value="1"/>
</dbReference>
<dbReference type="Pfam" id="PF00009">
    <property type="entry name" value="GTP_EFTU"/>
    <property type="match status" value="1"/>
</dbReference>
<dbReference type="PROSITE" id="PS51722">
    <property type="entry name" value="G_TR_2"/>
    <property type="match status" value="1"/>
</dbReference>
<dbReference type="Gene3D" id="1.10.10.10">
    <property type="entry name" value="Winged helix-like DNA-binding domain superfamily/Winged helix DNA-binding domain"/>
    <property type="match status" value="1"/>
</dbReference>
<keyword evidence="6" id="KW-0342">GTP-binding</keyword>
<dbReference type="InterPro" id="IPR004535">
    <property type="entry name" value="Transl_elong_SelB"/>
</dbReference>
<sequence>MQTLCTAGHIDHGKSALVRALTGIDPDRLREEKERGLTIDLGFAWLTLPSGRTVNVIDVPGHEDLIRNMLAGVSAVDAVLLVVAADDGVMPQTREHLAIMGLAGVSSGVVALNKIDVMDDQEWIDLVEADVKEALAGTHLASAEVVPVSARSGKGLERLRATLDETLARVKAREDLAHPRLPIDRVFSISGFGTVVTGTLVDGSIYLGQELMVFPDKGTVRVRGLQVHGNPVDRAEPGTRVAVNLHGGTSTLHRGTVLAEADALEPAYVVHARVRMLGDLSHALRHNEVVECYWGTARTMARARLIEGDELEPGKEGWVEFRFAQPVSMLRNDRFIIRHPSLGVTLGGGRVADPRAARHSGRRKRVLASVERLNDGGPRSVVKAVLSDLEPCPAATVIRESALPRKVADLALQQLLDSGEVLSLATIGGKQQEPQPAALLVSPTGWARITERLRDALHAYHLEKPLRRGMPREQLRHRMRMDPPTFNAVLGAAAREGLAVSLGPVVSLTEHDVRFTPEQEQRIDGLKRRLRETRNAPPSRAEMEAAVGPDVFEALVEQRFLIKVADDLYYPSDVYDRIVNELVQFIRENGRISVAQVRDLFGISRKYVIPLLQHCDDLHLTRRIGDDRVLFGCAPEPGERAPGREGMHQEVITP</sequence>
<evidence type="ECO:0000256" key="6">
    <source>
        <dbReference type="ARBA" id="ARBA00023134"/>
    </source>
</evidence>
<dbReference type="GO" id="GO:0005829">
    <property type="term" value="C:cytosol"/>
    <property type="evidence" value="ECO:0007669"/>
    <property type="project" value="TreeGrafter"/>
</dbReference>
<name>A0A0K2SGJ9_LIMPI</name>
<dbReference type="GO" id="GO:0005525">
    <property type="term" value="F:GTP binding"/>
    <property type="evidence" value="ECO:0007669"/>
    <property type="project" value="UniProtKB-KW"/>
</dbReference>
<evidence type="ECO:0000313" key="11">
    <source>
        <dbReference type="Proteomes" id="UP000065807"/>
    </source>
</evidence>
<reference evidence="11" key="2">
    <citation type="journal article" date="2016" name="Int. J. Syst. Evol. Microbiol.">
        <title>Complete genome sequence and cell structure of Limnochorda pilosa, a Gram-negative spore-former within the phylum Firmicutes.</title>
        <authorList>
            <person name="Watanabe M."/>
            <person name="Kojima H."/>
            <person name="Fukui M."/>
        </authorList>
    </citation>
    <scope>NUCLEOTIDE SEQUENCE [LARGE SCALE GENOMIC DNA]</scope>
    <source>
        <strain evidence="11">HC45</strain>
    </source>
</reference>
<dbReference type="SUPFAM" id="SSF46785">
    <property type="entry name" value="Winged helix' DNA-binding domain"/>
    <property type="match status" value="2"/>
</dbReference>
<proteinExistence type="predicted"/>
<dbReference type="EMBL" id="AP014924">
    <property type="protein sequence ID" value="BAS26215.1"/>
    <property type="molecule type" value="Genomic_DNA"/>
</dbReference>
<evidence type="ECO:0000256" key="1">
    <source>
        <dbReference type="ARBA" id="ARBA00004496"/>
    </source>
</evidence>
<dbReference type="GO" id="GO:0003924">
    <property type="term" value="F:GTPase activity"/>
    <property type="evidence" value="ECO:0007669"/>
    <property type="project" value="InterPro"/>
</dbReference>
<reference evidence="11" key="1">
    <citation type="submission" date="2015-07" db="EMBL/GenBank/DDBJ databases">
        <title>Complete genome sequence and phylogenetic analysis of Limnochorda pilosa.</title>
        <authorList>
            <person name="Watanabe M."/>
            <person name="Kojima H."/>
            <person name="Fukui M."/>
        </authorList>
    </citation>
    <scope>NUCLEOTIDE SEQUENCE [LARGE SCALE GENOMIC DNA]</scope>
    <source>
        <strain evidence="11">HC45</strain>
    </source>
</reference>
<dbReference type="CDD" id="cd15491">
    <property type="entry name" value="selB_III"/>
    <property type="match status" value="1"/>
</dbReference>
<dbReference type="Gene3D" id="1.10.10.2770">
    <property type="match status" value="1"/>
</dbReference>
<dbReference type="InterPro" id="IPR009001">
    <property type="entry name" value="Transl_elong_EF1A/Init_IF2_C"/>
</dbReference>
<keyword evidence="5" id="KW-0648">Protein biosynthesis</keyword>
<dbReference type="GO" id="GO:0003746">
    <property type="term" value="F:translation elongation factor activity"/>
    <property type="evidence" value="ECO:0007669"/>
    <property type="project" value="UniProtKB-KW"/>
</dbReference>
<dbReference type="Pfam" id="PF09106">
    <property type="entry name" value="WHD_2nd_SelB"/>
    <property type="match status" value="1"/>
</dbReference>
<dbReference type="PANTHER" id="PTHR43721">
    <property type="entry name" value="ELONGATION FACTOR TU-RELATED"/>
    <property type="match status" value="1"/>
</dbReference>
<comment type="function">
    <text evidence="7">Translation factor necessary for the incorporation of selenocysteine into proteins. It probably replaces EF-Tu for the insertion of selenocysteine directed by the UGA codon. SelB binds GTP and GDP.</text>
</comment>
<keyword evidence="3" id="KW-0963">Cytoplasm</keyword>
<dbReference type="RefSeq" id="WP_082725719.1">
    <property type="nucleotide sequence ID" value="NZ_AP014924.1"/>
</dbReference>
<evidence type="ECO:0000256" key="3">
    <source>
        <dbReference type="ARBA" id="ARBA00022490"/>
    </source>
</evidence>
<dbReference type="InterPro" id="IPR050055">
    <property type="entry name" value="EF-Tu_GTPase"/>
</dbReference>
<protein>
    <recommendedName>
        <fullName evidence="2">Selenocysteine-specific elongation factor</fullName>
    </recommendedName>
    <alternativeName>
        <fullName evidence="8">SelB translation factor</fullName>
    </alternativeName>
</protein>
<dbReference type="InterPro" id="IPR009000">
    <property type="entry name" value="Transl_B-barrel_sf"/>
</dbReference>
<gene>
    <name evidence="10" type="ORF">LIP_0358</name>
</gene>
<dbReference type="PATRIC" id="fig|1555112.3.peg.376"/>
<dbReference type="InterPro" id="IPR004161">
    <property type="entry name" value="EFTu-like_2"/>
</dbReference>
<evidence type="ECO:0000256" key="7">
    <source>
        <dbReference type="ARBA" id="ARBA00025526"/>
    </source>
</evidence>
<dbReference type="InterPro" id="IPR057335">
    <property type="entry name" value="Beta-barrel_SelB"/>
</dbReference>
<organism evidence="10 11">
    <name type="scientific">Limnochorda pilosa</name>
    <dbReference type="NCBI Taxonomy" id="1555112"/>
    <lineage>
        <taxon>Bacteria</taxon>
        <taxon>Bacillati</taxon>
        <taxon>Bacillota</taxon>
        <taxon>Limnochordia</taxon>
        <taxon>Limnochordales</taxon>
        <taxon>Limnochordaceae</taxon>
        <taxon>Limnochorda</taxon>
    </lineage>
</organism>
<keyword evidence="10" id="KW-0251">Elongation factor</keyword>
<dbReference type="Pfam" id="PF09107">
    <property type="entry name" value="WHD_3rd_SelB"/>
    <property type="match status" value="1"/>
</dbReference>
<dbReference type="InterPro" id="IPR015191">
    <property type="entry name" value="SelB_WHD4"/>
</dbReference>
<feature type="domain" description="Tr-type G" evidence="9">
    <location>
        <begin position="1"/>
        <end position="171"/>
    </location>
</feature>
<evidence type="ECO:0000256" key="4">
    <source>
        <dbReference type="ARBA" id="ARBA00022741"/>
    </source>
</evidence>
<dbReference type="InterPro" id="IPR036390">
    <property type="entry name" value="WH_DNA-bd_sf"/>
</dbReference>
<dbReference type="NCBIfam" id="TIGR00475">
    <property type="entry name" value="selB"/>
    <property type="match status" value="1"/>
</dbReference>
<dbReference type="STRING" id="1555112.LIP_0358"/>
<accession>A0A0K2SGJ9</accession>
<dbReference type="Gene3D" id="2.40.30.10">
    <property type="entry name" value="Translation factors"/>
    <property type="match status" value="1"/>
</dbReference>
<dbReference type="GO" id="GO:0003723">
    <property type="term" value="F:RNA binding"/>
    <property type="evidence" value="ECO:0007669"/>
    <property type="project" value="InterPro"/>
</dbReference>
<dbReference type="InterPro" id="IPR036388">
    <property type="entry name" value="WH-like_DNA-bd_sf"/>
</dbReference>
<evidence type="ECO:0000256" key="2">
    <source>
        <dbReference type="ARBA" id="ARBA00015953"/>
    </source>
</evidence>
<dbReference type="InterPro" id="IPR015190">
    <property type="entry name" value="Elong_fac_SelB-wing-hlx_typ-2"/>
</dbReference>
<keyword evidence="11" id="KW-1185">Reference proteome</keyword>
<keyword evidence="4" id="KW-0547">Nucleotide-binding</keyword>
<dbReference type="CDD" id="cd03696">
    <property type="entry name" value="SelB_II"/>
    <property type="match status" value="1"/>
</dbReference>
<dbReference type="KEGG" id="lpil:LIP_0358"/>
<dbReference type="SUPFAM" id="SSF52540">
    <property type="entry name" value="P-loop containing nucleoside triphosphate hydrolases"/>
    <property type="match status" value="1"/>
</dbReference>
<dbReference type="CDD" id="cd04171">
    <property type="entry name" value="SelB"/>
    <property type="match status" value="1"/>
</dbReference>
<dbReference type="OrthoDB" id="9804504at2"/>
<dbReference type="InterPro" id="IPR027417">
    <property type="entry name" value="P-loop_NTPase"/>
</dbReference>
<evidence type="ECO:0000259" key="9">
    <source>
        <dbReference type="PROSITE" id="PS51722"/>
    </source>
</evidence>
<comment type="subcellular location">
    <subcellularLocation>
        <location evidence="1">Cytoplasm</location>
    </subcellularLocation>
</comment>